<dbReference type="Pfam" id="PF01073">
    <property type="entry name" value="3Beta_HSD"/>
    <property type="match status" value="1"/>
</dbReference>
<dbReference type="FunFam" id="3.40.50.720:FF:000085">
    <property type="entry name" value="Dihydroflavonol reductase"/>
    <property type="match status" value="1"/>
</dbReference>
<evidence type="ECO:0000256" key="2">
    <source>
        <dbReference type="ARBA" id="ARBA00023002"/>
    </source>
</evidence>
<dbReference type="EMBL" id="QGNW01000019">
    <property type="protein sequence ID" value="RVX15264.1"/>
    <property type="molecule type" value="Genomic_DNA"/>
</dbReference>
<organism evidence="6 7">
    <name type="scientific">Vitis vinifera</name>
    <name type="common">Grape</name>
    <dbReference type="NCBI Taxonomy" id="29760"/>
    <lineage>
        <taxon>Eukaryota</taxon>
        <taxon>Viridiplantae</taxon>
        <taxon>Streptophyta</taxon>
        <taxon>Embryophyta</taxon>
        <taxon>Tracheophyta</taxon>
        <taxon>Spermatophyta</taxon>
        <taxon>Magnoliopsida</taxon>
        <taxon>eudicotyledons</taxon>
        <taxon>Gunneridae</taxon>
        <taxon>Pentapetalae</taxon>
        <taxon>rosids</taxon>
        <taxon>Vitales</taxon>
        <taxon>Vitaceae</taxon>
        <taxon>Viteae</taxon>
        <taxon>Vitis</taxon>
    </lineage>
</organism>
<evidence type="ECO:0000256" key="1">
    <source>
        <dbReference type="ARBA" id="ARBA00022857"/>
    </source>
</evidence>
<dbReference type="GO" id="GO:0016616">
    <property type="term" value="F:oxidoreductase activity, acting on the CH-OH group of donors, NAD or NADP as acceptor"/>
    <property type="evidence" value="ECO:0007669"/>
    <property type="project" value="InterPro"/>
</dbReference>
<feature type="domain" description="NAD-dependent epimerase/dehydratase" evidence="5">
    <location>
        <begin position="165"/>
        <end position="416"/>
    </location>
</feature>
<evidence type="ECO:0000259" key="4">
    <source>
        <dbReference type="Pfam" id="PF01073"/>
    </source>
</evidence>
<dbReference type="InterPro" id="IPR050425">
    <property type="entry name" value="NAD(P)_dehydrat-like"/>
</dbReference>
<reference evidence="6 7" key="1">
    <citation type="journal article" date="2018" name="PLoS Genet.">
        <title>Population sequencing reveals clonal diversity and ancestral inbreeding in the grapevine cultivar Chardonnay.</title>
        <authorList>
            <person name="Roach M.J."/>
            <person name="Johnson D.L."/>
            <person name="Bohlmann J."/>
            <person name="van Vuuren H.J."/>
            <person name="Jones S.J."/>
            <person name="Pretorius I.S."/>
            <person name="Schmidt S.A."/>
            <person name="Borneman A.R."/>
        </authorList>
    </citation>
    <scope>NUCLEOTIDE SEQUENCE [LARGE SCALE GENOMIC DNA]</scope>
    <source>
        <strain evidence="7">cv. Chardonnay</strain>
        <tissue evidence="6">Leaf</tissue>
    </source>
</reference>
<evidence type="ECO:0000259" key="5">
    <source>
        <dbReference type="Pfam" id="PF01370"/>
    </source>
</evidence>
<feature type="domain" description="3-beta hydroxysteroid dehydrogenase/isomerase" evidence="4">
    <location>
        <begin position="29"/>
        <end position="114"/>
    </location>
</feature>
<gene>
    <name evidence="6" type="primary">DFR_0</name>
    <name evidence="6" type="ORF">CK203_007964</name>
</gene>
<name>A0A438K222_VITVI</name>
<dbReference type="InterPro" id="IPR001509">
    <property type="entry name" value="Epimerase_deHydtase"/>
</dbReference>
<keyword evidence="1" id="KW-0521">NADP</keyword>
<comment type="caution">
    <text evidence="6">The sequence shown here is derived from an EMBL/GenBank/DDBJ whole genome shotgun (WGS) entry which is preliminary data.</text>
</comment>
<evidence type="ECO:0000313" key="7">
    <source>
        <dbReference type="Proteomes" id="UP000288805"/>
    </source>
</evidence>
<evidence type="ECO:0000256" key="3">
    <source>
        <dbReference type="ARBA" id="ARBA00023445"/>
    </source>
</evidence>
<comment type="similarity">
    <text evidence="3">Belongs to the NAD(P)-dependent epimerase/dehydratase family. Dihydroflavonol-4-reductase subfamily.</text>
</comment>
<dbReference type="Gene3D" id="3.40.50.720">
    <property type="entry name" value="NAD(P)-binding Rossmann-like Domain"/>
    <property type="match status" value="2"/>
</dbReference>
<dbReference type="PANTHER" id="PTHR10366:SF713">
    <property type="entry name" value="NAD-DEPENDENT EPIMERASE_DEHYDRATASE DOMAIN-CONTAINING PROTEIN"/>
    <property type="match status" value="1"/>
</dbReference>
<dbReference type="PANTHER" id="PTHR10366">
    <property type="entry name" value="NAD DEPENDENT EPIMERASE/DEHYDRATASE"/>
    <property type="match status" value="1"/>
</dbReference>
<dbReference type="Pfam" id="PF01370">
    <property type="entry name" value="Epimerase"/>
    <property type="match status" value="1"/>
</dbReference>
<keyword evidence="2" id="KW-0560">Oxidoreductase</keyword>
<dbReference type="SUPFAM" id="SSF51735">
    <property type="entry name" value="NAD(P)-binding Rossmann-fold domains"/>
    <property type="match status" value="2"/>
</dbReference>
<dbReference type="Proteomes" id="UP000288805">
    <property type="component" value="Unassembled WGS sequence"/>
</dbReference>
<dbReference type="AlphaFoldDB" id="A0A438K222"/>
<evidence type="ECO:0000313" key="6">
    <source>
        <dbReference type="EMBL" id="RVX15264.1"/>
    </source>
</evidence>
<protein>
    <submittedName>
        <fullName evidence="6">Bifunctional dihydroflavonol 4-reductase/flavanone 4-reductase</fullName>
    </submittedName>
</protein>
<dbReference type="InterPro" id="IPR036291">
    <property type="entry name" value="NAD(P)-bd_dom_sf"/>
</dbReference>
<dbReference type="GO" id="GO:0006694">
    <property type="term" value="P:steroid biosynthetic process"/>
    <property type="evidence" value="ECO:0007669"/>
    <property type="project" value="InterPro"/>
</dbReference>
<accession>A0A438K222</accession>
<dbReference type="CDD" id="cd08958">
    <property type="entry name" value="FR_SDR_e"/>
    <property type="match status" value="1"/>
</dbReference>
<sequence length="503" mass="55768">MMEVGRQCLRDGGLRIHRIMAGNAEKVKHLLELHKASTHPSLWQADLNEEGSFDDAIQGCIGVFHVASPMTTIQDVQNEMINPKVNGVLDIMRACTKAKTVKRFIYTSTTGTITVGPEPLPLEYDESFWTDVDYCKAQKMTAWYKKISEYLNLIKMMEGGEKGTVCVTGASGFIGSWLVMKLLQRGYYVHATVRDPGNVEKVKHLLELPKASTHLSLWRADLKEEGSFDDAIQGCIGVFHVASPMDISTQDAQNEVIDPTVNGVLDIMRACTKAKTVKRFIYTSTTGTITVGPEPLPLEYDESFWTDVDYCKAQKMTAWMYFIAKTTAEKAAWEFAKEKGLDVVTIQPPVVVGPFVTPSLPPSAKLVLAVLTGTSEILRCLGEEAGCNLLARGRAVHVDDLCDAHIYLFEHPEAKGRYICSSHCFNIIELARSLSLKYSEYNIPTKFEGVDESLKPIPCSSRKLLDLGYKFKYNSEEYDIGDLCSGAIESCKEKGLMPSPGAT</sequence>
<proteinExistence type="inferred from homology"/>
<dbReference type="InterPro" id="IPR002225">
    <property type="entry name" value="3Beta_OHSteriod_DH/Estase"/>
</dbReference>